<dbReference type="Gene3D" id="3.30.420.40">
    <property type="match status" value="2"/>
</dbReference>
<accession>A0ABW3SK07</accession>
<comment type="similarity">
    <text evidence="1">Belongs to the ROK (NagC/XylR) family.</text>
</comment>
<dbReference type="Pfam" id="PF00480">
    <property type="entry name" value="ROK"/>
    <property type="match status" value="2"/>
</dbReference>
<reference evidence="3" key="1">
    <citation type="journal article" date="2019" name="Int. J. Syst. Evol. Microbiol.">
        <title>The Global Catalogue of Microorganisms (GCM) 10K type strain sequencing project: providing services to taxonomists for standard genome sequencing and annotation.</title>
        <authorList>
            <consortium name="The Broad Institute Genomics Platform"/>
            <consortium name="The Broad Institute Genome Sequencing Center for Infectious Disease"/>
            <person name="Wu L."/>
            <person name="Ma J."/>
        </authorList>
    </citation>
    <scope>NUCLEOTIDE SEQUENCE [LARGE SCALE GENOMIC DNA]</scope>
    <source>
        <strain evidence="3">JCM 31319</strain>
    </source>
</reference>
<comment type="caution">
    <text evidence="2">The sequence shown here is derived from an EMBL/GenBank/DDBJ whole genome shotgun (WGS) entry which is preliminary data.</text>
</comment>
<dbReference type="CDD" id="cd23763">
    <property type="entry name" value="ASKHA_ATPase_ROK"/>
    <property type="match status" value="1"/>
</dbReference>
<gene>
    <name evidence="2" type="ORF">ACFQ2O_02880</name>
</gene>
<evidence type="ECO:0000313" key="2">
    <source>
        <dbReference type="EMBL" id="MFD1185136.1"/>
    </source>
</evidence>
<dbReference type="RefSeq" id="WP_377522772.1">
    <property type="nucleotide sequence ID" value="NZ_JBHTLD010000013.1"/>
</dbReference>
<protein>
    <submittedName>
        <fullName evidence="2">ROK family protein</fullName>
    </submittedName>
</protein>
<dbReference type="SUPFAM" id="SSF53067">
    <property type="entry name" value="Actin-like ATPase domain"/>
    <property type="match status" value="1"/>
</dbReference>
<evidence type="ECO:0000256" key="1">
    <source>
        <dbReference type="ARBA" id="ARBA00006479"/>
    </source>
</evidence>
<dbReference type="PANTHER" id="PTHR18964:SF149">
    <property type="entry name" value="BIFUNCTIONAL UDP-N-ACETYLGLUCOSAMINE 2-EPIMERASE_N-ACETYLMANNOSAMINE KINASE"/>
    <property type="match status" value="1"/>
</dbReference>
<organism evidence="2 3">
    <name type="scientific">Pontibacter rugosus</name>
    <dbReference type="NCBI Taxonomy" id="1745966"/>
    <lineage>
        <taxon>Bacteria</taxon>
        <taxon>Pseudomonadati</taxon>
        <taxon>Bacteroidota</taxon>
        <taxon>Cytophagia</taxon>
        <taxon>Cytophagales</taxon>
        <taxon>Hymenobacteraceae</taxon>
        <taxon>Pontibacter</taxon>
    </lineage>
</organism>
<dbReference type="InterPro" id="IPR000600">
    <property type="entry name" value="ROK"/>
</dbReference>
<name>A0ABW3SK07_9BACT</name>
<sequence length="293" mass="31975">MQKLILGVDIGGTHILAAVVDLNNQQVLHETMSRADVNAGGSVEEIIEAWSTAILAATGKCDTVVQHIGIAMPGPFDYEQGIALMKNQGKFDALYGVHVRPLLTQQLQVRPEHILFQNDAPSFLYGEVLGGAAKGYGKAIGLTLGTGLGSTWFRDGSAEDANRWNIPFKDSIAEEHLSSRWFVKRFQELTGQQLPHVKAIADMHAEDPRVQQLFDEFGQNLAAFLIPFVQDEQPEVIVLGGNIAKALPLFETVLLKTLHQQSITLPVKQAVLGEEAALIGAANLWNTSHIQKL</sequence>
<evidence type="ECO:0000313" key="3">
    <source>
        <dbReference type="Proteomes" id="UP001597094"/>
    </source>
</evidence>
<keyword evidence="3" id="KW-1185">Reference proteome</keyword>
<dbReference type="EMBL" id="JBHTLD010000013">
    <property type="protein sequence ID" value="MFD1185136.1"/>
    <property type="molecule type" value="Genomic_DNA"/>
</dbReference>
<dbReference type="InterPro" id="IPR043129">
    <property type="entry name" value="ATPase_NBD"/>
</dbReference>
<dbReference type="Proteomes" id="UP001597094">
    <property type="component" value="Unassembled WGS sequence"/>
</dbReference>
<dbReference type="PANTHER" id="PTHR18964">
    <property type="entry name" value="ROK (REPRESSOR, ORF, KINASE) FAMILY"/>
    <property type="match status" value="1"/>
</dbReference>
<proteinExistence type="inferred from homology"/>